<accession>A0A1R3VS86</accession>
<gene>
    <name evidence="1" type="ORF">SAMN05216526_0623</name>
</gene>
<dbReference type="Proteomes" id="UP000223759">
    <property type="component" value="Unassembled WGS sequence"/>
</dbReference>
<dbReference type="OrthoDB" id="5784517at2"/>
<name>A0A1R3VS86_9GAMM</name>
<dbReference type="EMBL" id="FTPK01000001">
    <property type="protein sequence ID" value="SIT66523.1"/>
    <property type="molecule type" value="Genomic_DNA"/>
</dbReference>
<dbReference type="RefSeq" id="WP_076754825.1">
    <property type="nucleotide sequence ID" value="NZ_CP023018.1"/>
</dbReference>
<proteinExistence type="predicted"/>
<keyword evidence="2" id="KW-1185">Reference proteome</keyword>
<sequence length="103" mass="11750">MDKEAFQVDQQYAITLQDAVGKLRPANIYVHHLFDNDMIVRRTDGADTGMLFKIAYSRVTKIVRTIPVLDVKRFMLPKAMLSPKLWESRDSMSAYSSSPNLGK</sequence>
<dbReference type="STRING" id="233100.SAMN05216526_0623"/>
<reference evidence="1 2" key="1">
    <citation type="submission" date="2017-01" db="EMBL/GenBank/DDBJ databases">
        <authorList>
            <person name="Mah S.A."/>
            <person name="Swanson W.J."/>
            <person name="Moy G.W."/>
            <person name="Vacquier V.D."/>
        </authorList>
    </citation>
    <scope>NUCLEOTIDE SEQUENCE [LARGE SCALE GENOMIC DNA]</scope>
    <source>
        <strain evidence="1 2">M9</strain>
    </source>
</reference>
<organism evidence="1 2">
    <name type="scientific">Ectothiorhodosinus mongolicus</name>
    <dbReference type="NCBI Taxonomy" id="233100"/>
    <lineage>
        <taxon>Bacteria</taxon>
        <taxon>Pseudomonadati</taxon>
        <taxon>Pseudomonadota</taxon>
        <taxon>Gammaproteobacteria</taxon>
        <taxon>Chromatiales</taxon>
        <taxon>Ectothiorhodospiraceae</taxon>
        <taxon>Ectothiorhodosinus</taxon>
    </lineage>
</organism>
<evidence type="ECO:0000313" key="1">
    <source>
        <dbReference type="EMBL" id="SIT66523.1"/>
    </source>
</evidence>
<protein>
    <submittedName>
        <fullName evidence="1">Uncharacterized protein</fullName>
    </submittedName>
</protein>
<dbReference type="AlphaFoldDB" id="A0A1R3VS86"/>
<evidence type="ECO:0000313" key="2">
    <source>
        <dbReference type="Proteomes" id="UP000223759"/>
    </source>
</evidence>